<dbReference type="Gene3D" id="2.60.120.1440">
    <property type="match status" value="1"/>
</dbReference>
<keyword evidence="1" id="KW-0472">Membrane</keyword>
<name>A0ABP8G023_9SPHI</name>
<protein>
    <submittedName>
        <fullName evidence="4">DUF4974 domain-containing protein</fullName>
    </submittedName>
</protein>
<dbReference type="Gene3D" id="3.55.50.30">
    <property type="match status" value="1"/>
</dbReference>
<dbReference type="Pfam" id="PF04773">
    <property type="entry name" value="FecR"/>
    <property type="match status" value="1"/>
</dbReference>
<feature type="transmembrane region" description="Helical" evidence="1">
    <location>
        <begin position="94"/>
        <end position="112"/>
    </location>
</feature>
<gene>
    <name evidence="4" type="ORF">GCM10023149_10760</name>
</gene>
<dbReference type="EMBL" id="BAABFT010000002">
    <property type="protein sequence ID" value="GAA4314565.1"/>
    <property type="molecule type" value="Genomic_DNA"/>
</dbReference>
<accession>A0ABP8G023</accession>
<dbReference type="PANTHER" id="PTHR30273">
    <property type="entry name" value="PERIPLASMIC SIGNAL SENSOR AND SIGMA FACTOR ACTIVATOR FECR-RELATED"/>
    <property type="match status" value="1"/>
</dbReference>
<dbReference type="InterPro" id="IPR012373">
    <property type="entry name" value="Ferrdict_sens_TM"/>
</dbReference>
<feature type="domain" description="Protein FecR C-terminal" evidence="3">
    <location>
        <begin position="349"/>
        <end position="416"/>
    </location>
</feature>
<keyword evidence="1" id="KW-0812">Transmembrane</keyword>
<dbReference type="PANTHER" id="PTHR30273:SF2">
    <property type="entry name" value="PROTEIN FECR"/>
    <property type="match status" value="1"/>
</dbReference>
<dbReference type="InterPro" id="IPR006860">
    <property type="entry name" value="FecR"/>
</dbReference>
<evidence type="ECO:0000256" key="1">
    <source>
        <dbReference type="SAM" id="Phobius"/>
    </source>
</evidence>
<sequence length="417" mass="46032">MNDQELSALFEKLLKNECSEEEADRILALFADKDLDNDLKALIIAQLQQPPAANLNNAVSDDVQKSLDLGLDEILRSNPSQISPKRNILFTKRILYAAAVTLVFISVVFYYFTKQKHIPTLAARPQKQLIVPGSNKAILTLSNGVQINLADASNGEIAKQADISIKKTKSGVLVYEDKAKADSKTANTAGPLLNTITTPKGGQYELVLPDGSKVWLNAASSLKYPAQFTGNERVVELNGEGYFEIMSVQRLNTKSGKAEKMPFIVMNNHQRIEVVGTKFNVNAYTDEEDIKTTLLTGAVKVSVLQQGEKREGNAPVMLSPGQQSTVADNSLNVKAVNTELAVAWKNGVFQFDNEDIKAVMRKIARWYDVEVTYQGNMDGKVFSGTISKYKNVNDVLKMLQFTGSVSFTIKDRKIIVF</sequence>
<evidence type="ECO:0000259" key="2">
    <source>
        <dbReference type="Pfam" id="PF04773"/>
    </source>
</evidence>
<evidence type="ECO:0000313" key="5">
    <source>
        <dbReference type="Proteomes" id="UP001500582"/>
    </source>
</evidence>
<dbReference type="Proteomes" id="UP001500582">
    <property type="component" value="Unassembled WGS sequence"/>
</dbReference>
<feature type="domain" description="FecR protein" evidence="2">
    <location>
        <begin position="195"/>
        <end position="300"/>
    </location>
</feature>
<keyword evidence="5" id="KW-1185">Reference proteome</keyword>
<organism evidence="4 5">
    <name type="scientific">Mucilaginibacter gynuensis</name>
    <dbReference type="NCBI Taxonomy" id="1302236"/>
    <lineage>
        <taxon>Bacteria</taxon>
        <taxon>Pseudomonadati</taxon>
        <taxon>Bacteroidota</taxon>
        <taxon>Sphingobacteriia</taxon>
        <taxon>Sphingobacteriales</taxon>
        <taxon>Sphingobacteriaceae</taxon>
        <taxon>Mucilaginibacter</taxon>
    </lineage>
</organism>
<dbReference type="Pfam" id="PF16344">
    <property type="entry name" value="FecR_C"/>
    <property type="match status" value="1"/>
</dbReference>
<proteinExistence type="predicted"/>
<comment type="caution">
    <text evidence="4">The sequence shown here is derived from an EMBL/GenBank/DDBJ whole genome shotgun (WGS) entry which is preliminary data.</text>
</comment>
<reference evidence="5" key="1">
    <citation type="journal article" date="2019" name="Int. J. Syst. Evol. Microbiol.">
        <title>The Global Catalogue of Microorganisms (GCM) 10K type strain sequencing project: providing services to taxonomists for standard genome sequencing and annotation.</title>
        <authorList>
            <consortium name="The Broad Institute Genomics Platform"/>
            <consortium name="The Broad Institute Genome Sequencing Center for Infectious Disease"/>
            <person name="Wu L."/>
            <person name="Ma J."/>
        </authorList>
    </citation>
    <scope>NUCLEOTIDE SEQUENCE [LARGE SCALE GENOMIC DNA]</scope>
    <source>
        <strain evidence="5">JCM 17705</strain>
    </source>
</reference>
<dbReference type="InterPro" id="IPR032508">
    <property type="entry name" value="FecR_C"/>
</dbReference>
<keyword evidence="1" id="KW-1133">Transmembrane helix</keyword>
<evidence type="ECO:0000313" key="4">
    <source>
        <dbReference type="EMBL" id="GAA4314565.1"/>
    </source>
</evidence>
<evidence type="ECO:0000259" key="3">
    <source>
        <dbReference type="Pfam" id="PF16344"/>
    </source>
</evidence>
<dbReference type="RefSeq" id="WP_345209983.1">
    <property type="nucleotide sequence ID" value="NZ_BAABFT010000002.1"/>
</dbReference>